<feature type="domain" description="PDZ" evidence="6">
    <location>
        <begin position="569"/>
        <end position="649"/>
    </location>
</feature>
<dbReference type="AlphaFoldDB" id="A0A0U3KIU7"/>
<dbReference type="PANTHER" id="PTHR43343">
    <property type="entry name" value="PEPTIDASE S12"/>
    <property type="match status" value="1"/>
</dbReference>
<proteinExistence type="inferred from homology"/>
<evidence type="ECO:0000256" key="5">
    <source>
        <dbReference type="SAM" id="Phobius"/>
    </source>
</evidence>
<dbReference type="KEGG" id="sgb:WQO_23625"/>
<dbReference type="STRING" id="1172567.WQO_23625"/>
<accession>A0A0U3KIU7</accession>
<gene>
    <name evidence="7" type="ORF">WQO_23625</name>
</gene>
<dbReference type="SMART" id="SM00228">
    <property type="entry name" value="PDZ"/>
    <property type="match status" value="1"/>
</dbReference>
<feature type="compositionally biased region" description="Pro residues" evidence="4">
    <location>
        <begin position="54"/>
        <end position="69"/>
    </location>
</feature>
<dbReference type="EMBL" id="CP013738">
    <property type="protein sequence ID" value="ALU96046.1"/>
    <property type="molecule type" value="Genomic_DNA"/>
</dbReference>
<dbReference type="PRINTS" id="PR00834">
    <property type="entry name" value="PROTEASES2C"/>
</dbReference>
<dbReference type="InterPro" id="IPR036034">
    <property type="entry name" value="PDZ_sf"/>
</dbReference>
<dbReference type="SUPFAM" id="SSF50156">
    <property type="entry name" value="PDZ domain-like"/>
    <property type="match status" value="1"/>
</dbReference>
<feature type="compositionally biased region" description="Low complexity" evidence="4">
    <location>
        <begin position="70"/>
        <end position="115"/>
    </location>
</feature>
<dbReference type="Pfam" id="PF13180">
    <property type="entry name" value="PDZ_2"/>
    <property type="match status" value="1"/>
</dbReference>
<dbReference type="Pfam" id="PF13365">
    <property type="entry name" value="Trypsin_2"/>
    <property type="match status" value="1"/>
</dbReference>
<dbReference type="GO" id="GO:0004252">
    <property type="term" value="F:serine-type endopeptidase activity"/>
    <property type="evidence" value="ECO:0007669"/>
    <property type="project" value="InterPro"/>
</dbReference>
<evidence type="ECO:0000256" key="1">
    <source>
        <dbReference type="ARBA" id="ARBA00010541"/>
    </source>
</evidence>
<feature type="compositionally biased region" description="Low complexity" evidence="4">
    <location>
        <begin position="36"/>
        <end position="53"/>
    </location>
</feature>
<dbReference type="InterPro" id="IPR043504">
    <property type="entry name" value="Peptidase_S1_PA_chymotrypsin"/>
</dbReference>
<dbReference type="Gene3D" id="2.40.10.10">
    <property type="entry name" value="Trypsin-like serine proteases"/>
    <property type="match status" value="2"/>
</dbReference>
<dbReference type="Proteomes" id="UP000064183">
    <property type="component" value="Chromosome"/>
</dbReference>
<name>A0A0U3KIU7_STRGL</name>
<keyword evidence="2 7" id="KW-0645">Protease</keyword>
<evidence type="ECO:0000313" key="8">
    <source>
        <dbReference type="Proteomes" id="UP000064183"/>
    </source>
</evidence>
<dbReference type="GeneID" id="27785386"/>
<feature type="compositionally biased region" description="Pro residues" evidence="4">
    <location>
        <begin position="187"/>
        <end position="201"/>
    </location>
</feature>
<protein>
    <submittedName>
        <fullName evidence="7">Protease</fullName>
    </submittedName>
</protein>
<evidence type="ECO:0000259" key="6">
    <source>
        <dbReference type="SMART" id="SM00228"/>
    </source>
</evidence>
<keyword evidence="5" id="KW-1133">Transmembrane helix</keyword>
<dbReference type="SUPFAM" id="SSF50494">
    <property type="entry name" value="Trypsin-like serine proteases"/>
    <property type="match status" value="1"/>
</dbReference>
<feature type="compositionally biased region" description="Low complexity" evidence="4">
    <location>
        <begin position="202"/>
        <end position="226"/>
    </location>
</feature>
<dbReference type="InterPro" id="IPR001478">
    <property type="entry name" value="PDZ"/>
</dbReference>
<keyword evidence="3" id="KW-0378">Hydrolase</keyword>
<organism evidence="7 8">
    <name type="scientific">Streptomyces globisporus C-1027</name>
    <dbReference type="NCBI Taxonomy" id="1172567"/>
    <lineage>
        <taxon>Bacteria</taxon>
        <taxon>Bacillati</taxon>
        <taxon>Actinomycetota</taxon>
        <taxon>Actinomycetes</taxon>
        <taxon>Kitasatosporales</taxon>
        <taxon>Streptomycetaceae</taxon>
        <taxon>Streptomyces</taxon>
    </lineage>
</organism>
<reference evidence="7 8" key="1">
    <citation type="journal article" date="2012" name="J. Bacteriol.">
        <title>Draft genome sequence of Streptomyces globisporus C-1027, which produces an antitumor antibiotic consisting of a nine-membered enediyne with a chromoprotein.</title>
        <authorList>
            <person name="Wang L."/>
            <person name="Wang S."/>
            <person name="He Q."/>
            <person name="Yu T."/>
            <person name="Li Q."/>
            <person name="Hong B."/>
        </authorList>
    </citation>
    <scope>NUCLEOTIDE SEQUENCE [LARGE SCALE GENOMIC DNA]</scope>
    <source>
        <strain evidence="7 8">C-1027</strain>
    </source>
</reference>
<evidence type="ECO:0000256" key="4">
    <source>
        <dbReference type="SAM" id="MobiDB-lite"/>
    </source>
</evidence>
<feature type="compositionally biased region" description="Low complexity" evidence="4">
    <location>
        <begin position="247"/>
        <end position="266"/>
    </location>
</feature>
<evidence type="ECO:0000256" key="3">
    <source>
        <dbReference type="ARBA" id="ARBA00022801"/>
    </source>
</evidence>
<sequence length="664" mass="65983">MDDGKPTGPQAKWWSRPTRRAAHPEPAGGPAPANAPEPEEPAAVPAALDQAPAAPVPAVPDQAPAPAPAEPSSTAPVAPDQAPAAPAPAVQDAVPAAPDQASAPASRSDAAAPADEPGGQEIPRPRPSGQPLHEPDEYSTPPYGGPGPWAPAPPVQRPTPAHGTVVPPGAGGPSPQYPATNGAGIPAPVPPPAPAPAPHPAPADGHTPPHAQPAGAFAAAQPAPADAFPPPHAAPTDTYAPPPPQPHAHAQQPAHPAPGQQHQQTQWLQYDPWGAPGQPFTRPGPPEGAEPGRKKKRRGGAFVGVLLLALVASGIGGGVGAYIERNGGLTTVELPQAGRDNGDRAPDSVAGIAASALPSVVTLHVSGTAESGTGTGFVLDGQGHILTNNHVVAPAGSSGDITVTFSTGETASAELVGKDSGYDLAVVRVRGVSGLKPLPLGNSDNVRVGDPVVAIGAPFDLSNTVTSGIISAKQRPITAGGEKGDGSDISYVDALQTDAPINPGNSGGPLVDSQAHVIGINSAIRAADSGGGPESGGQSGSIGLGFAIPINQGKRVAEELISTGKATHPVIGVTLDMKYTGDGAKVGTKDADGGPAVAKDGPADKAGIKSGDVITQVEGQRVHSGEELIVKIRAHRPGDDLDLKLTRGGGERTVTLKLGSASGT</sequence>
<dbReference type="GO" id="GO:0006508">
    <property type="term" value="P:proteolysis"/>
    <property type="evidence" value="ECO:0007669"/>
    <property type="project" value="UniProtKB-KW"/>
</dbReference>
<evidence type="ECO:0000256" key="2">
    <source>
        <dbReference type="ARBA" id="ARBA00022670"/>
    </source>
</evidence>
<feature type="transmembrane region" description="Helical" evidence="5">
    <location>
        <begin position="301"/>
        <end position="323"/>
    </location>
</feature>
<dbReference type="InterPro" id="IPR051201">
    <property type="entry name" value="Chloro_Bact_Ser_Proteases"/>
</dbReference>
<keyword evidence="5" id="KW-0472">Membrane</keyword>
<dbReference type="Gene3D" id="2.30.42.10">
    <property type="match status" value="1"/>
</dbReference>
<dbReference type="PANTHER" id="PTHR43343:SF3">
    <property type="entry name" value="PROTEASE DO-LIKE 8, CHLOROPLASTIC"/>
    <property type="match status" value="1"/>
</dbReference>
<dbReference type="InterPro" id="IPR001940">
    <property type="entry name" value="Peptidase_S1C"/>
</dbReference>
<evidence type="ECO:0000313" key="7">
    <source>
        <dbReference type="EMBL" id="ALU96046.1"/>
    </source>
</evidence>
<feature type="region of interest" description="Disordered" evidence="4">
    <location>
        <begin position="1"/>
        <end position="296"/>
    </location>
</feature>
<keyword evidence="5" id="KW-0812">Transmembrane</keyword>
<feature type="compositionally biased region" description="Pro residues" evidence="4">
    <location>
        <begin position="143"/>
        <end position="157"/>
    </location>
</feature>
<dbReference type="InterPro" id="IPR009003">
    <property type="entry name" value="Peptidase_S1_PA"/>
</dbReference>
<comment type="similarity">
    <text evidence="1">Belongs to the peptidase S1C family.</text>
</comment>
<dbReference type="RefSeq" id="WP_010061623.1">
    <property type="nucleotide sequence ID" value="NZ_CP013738.1"/>
</dbReference>